<dbReference type="RefSeq" id="WP_080039379.1">
    <property type="nucleotide sequence ID" value="NZ_CP017717.1"/>
</dbReference>
<gene>
    <name evidence="3" type="ORF">BKM31_18570</name>
</gene>
<dbReference type="SUPFAM" id="SSF52402">
    <property type="entry name" value="Adenine nucleotide alpha hydrolases-like"/>
    <property type="match status" value="2"/>
</dbReference>
<organism evidence="3 4">
    <name type="scientific">[Actinomadura] parvosata subsp. kistnae</name>
    <dbReference type="NCBI Taxonomy" id="1909395"/>
    <lineage>
        <taxon>Bacteria</taxon>
        <taxon>Bacillati</taxon>
        <taxon>Actinomycetota</taxon>
        <taxon>Actinomycetes</taxon>
        <taxon>Streptosporangiales</taxon>
        <taxon>Streptosporangiaceae</taxon>
        <taxon>Nonomuraea</taxon>
    </lineage>
</organism>
<reference evidence="4" key="1">
    <citation type="journal article" date="2017" name="Med. Chem. Commun.">
        <title>Nonomuraea sp. ATCC 55076 harbours the largest actinomycete chromosome to date and the kistamicin biosynthetic gene cluster.</title>
        <authorList>
            <person name="Nazari B."/>
            <person name="Forneris C.C."/>
            <person name="Gibson M.I."/>
            <person name="Moon K."/>
            <person name="Schramma K.R."/>
            <person name="Seyedsayamdost M.R."/>
        </authorList>
    </citation>
    <scope>NUCLEOTIDE SEQUENCE [LARGE SCALE GENOMIC DNA]</scope>
    <source>
        <strain evidence="4">ATCC 55076</strain>
    </source>
</reference>
<dbReference type="InterPro" id="IPR014729">
    <property type="entry name" value="Rossmann-like_a/b/a_fold"/>
</dbReference>
<dbReference type="Proteomes" id="UP000190797">
    <property type="component" value="Chromosome"/>
</dbReference>
<dbReference type="AlphaFoldDB" id="A0A1U9ZZ17"/>
<name>A0A1U9ZZ17_9ACTN</name>
<dbReference type="PANTHER" id="PTHR46268:SF6">
    <property type="entry name" value="UNIVERSAL STRESS PROTEIN UP12"/>
    <property type="match status" value="1"/>
</dbReference>
<protein>
    <recommendedName>
        <fullName evidence="2">UspA domain-containing protein</fullName>
    </recommendedName>
</protein>
<evidence type="ECO:0000259" key="2">
    <source>
        <dbReference type="Pfam" id="PF00582"/>
    </source>
</evidence>
<sequence>MTLNIVVGVDGSAPARTAVEWAAADARRRGLGLRIVHVCEQRPYGAVEYCAGALAAAADRARGLAPDVPVITELLPGNSVDALIAESRPADSVVLGSRGLGGFAGMVVGSVGHAAGPVVIVRDPPGTPQGGVVVGHDGSEHAEAAMEYAVEQAGARRVPLRVVFARRPWHASAFVDTAREAAQRVDPWRAKWPDVEIIDIVQDGHPVAVLAAAGASADLVVVGSRGLGGFAAAVLGSVSHGVT</sequence>
<accession>A0A1U9ZZ17</accession>
<dbReference type="OrthoDB" id="9816117at2"/>
<dbReference type="STRING" id="1909395.BKM31_18570"/>
<dbReference type="InterPro" id="IPR006016">
    <property type="entry name" value="UspA"/>
</dbReference>
<feature type="domain" description="UspA" evidence="2">
    <location>
        <begin position="132"/>
        <end position="242"/>
    </location>
</feature>
<dbReference type="PRINTS" id="PR01438">
    <property type="entry name" value="UNVRSLSTRESS"/>
</dbReference>
<dbReference type="InterPro" id="IPR006015">
    <property type="entry name" value="Universal_stress_UspA"/>
</dbReference>
<evidence type="ECO:0000256" key="1">
    <source>
        <dbReference type="ARBA" id="ARBA00008791"/>
    </source>
</evidence>
<feature type="domain" description="UspA" evidence="2">
    <location>
        <begin position="2"/>
        <end position="113"/>
    </location>
</feature>
<comment type="similarity">
    <text evidence="1">Belongs to the universal stress protein A family.</text>
</comment>
<dbReference type="Gene3D" id="3.40.50.620">
    <property type="entry name" value="HUPs"/>
    <property type="match status" value="2"/>
</dbReference>
<proteinExistence type="inferred from homology"/>
<evidence type="ECO:0000313" key="3">
    <source>
        <dbReference type="EMBL" id="AQZ63198.1"/>
    </source>
</evidence>
<dbReference type="KEGG" id="noa:BKM31_18570"/>
<dbReference type="EMBL" id="CP017717">
    <property type="protein sequence ID" value="AQZ63198.1"/>
    <property type="molecule type" value="Genomic_DNA"/>
</dbReference>
<dbReference type="PANTHER" id="PTHR46268">
    <property type="entry name" value="STRESS RESPONSE PROTEIN NHAX"/>
    <property type="match status" value="1"/>
</dbReference>
<dbReference type="Pfam" id="PF00582">
    <property type="entry name" value="Usp"/>
    <property type="match status" value="2"/>
</dbReference>
<keyword evidence="4" id="KW-1185">Reference proteome</keyword>
<evidence type="ECO:0000313" key="4">
    <source>
        <dbReference type="Proteomes" id="UP000190797"/>
    </source>
</evidence>